<sequence>MNFISTARPFIMDFDSLNYEFNPRFVKSMNFKLIPYDQHNAVNVSIFFRRIINSMRIIHWVTTVKANGEIWKIYNVTVNGCDIIADQYAKQNTITEAVIKKIREKVPQLPRKCPFTKDTEFSLINFYLDEEMMPVYLPNIKFETAFNMYTKNDYLIKIMLNAHVESKKGQRSANGTRNKNGI</sequence>
<dbReference type="PANTHER" id="PTHR20898:SF0">
    <property type="entry name" value="DAEDALUS ON 3-RELATED"/>
    <property type="match status" value="1"/>
</dbReference>
<dbReference type="InterPro" id="IPR010512">
    <property type="entry name" value="DUF1091"/>
</dbReference>
<proteinExistence type="predicted"/>
<evidence type="ECO:0000313" key="1">
    <source>
        <dbReference type="EnsemblMetazoa" id="MDOA005870-PA"/>
    </source>
</evidence>
<organism evidence="1">
    <name type="scientific">Musca domestica</name>
    <name type="common">House fly</name>
    <dbReference type="NCBI Taxonomy" id="7370"/>
    <lineage>
        <taxon>Eukaryota</taxon>
        <taxon>Metazoa</taxon>
        <taxon>Ecdysozoa</taxon>
        <taxon>Arthropoda</taxon>
        <taxon>Hexapoda</taxon>
        <taxon>Insecta</taxon>
        <taxon>Pterygota</taxon>
        <taxon>Neoptera</taxon>
        <taxon>Endopterygota</taxon>
        <taxon>Diptera</taxon>
        <taxon>Brachycera</taxon>
        <taxon>Muscomorpha</taxon>
        <taxon>Muscoidea</taxon>
        <taxon>Muscidae</taxon>
        <taxon>Musca</taxon>
    </lineage>
</organism>
<reference evidence="3" key="2">
    <citation type="submission" date="2025-04" db="UniProtKB">
        <authorList>
            <consortium name="RefSeq"/>
        </authorList>
    </citation>
    <scope>IDENTIFICATION</scope>
    <source>
        <strain evidence="3">Aabys</strain>
    </source>
</reference>
<reference evidence="1" key="1">
    <citation type="submission" date="2020-05" db="UniProtKB">
        <authorList>
            <consortium name="EnsemblMetazoa"/>
        </authorList>
    </citation>
    <scope>IDENTIFICATION</scope>
    <source>
        <strain evidence="1">Aabys</strain>
    </source>
</reference>
<protein>
    <submittedName>
        <fullName evidence="3">Uncharacterized protein LOC101897217</fullName>
    </submittedName>
</protein>
<dbReference type="Proteomes" id="UP001652621">
    <property type="component" value="Unplaced"/>
</dbReference>
<dbReference type="RefSeq" id="XP_005180808.1">
    <property type="nucleotide sequence ID" value="XM_005180751.1"/>
</dbReference>
<evidence type="ECO:0000313" key="3">
    <source>
        <dbReference type="RefSeq" id="XP_005180808.1"/>
    </source>
</evidence>
<dbReference type="VEuPathDB" id="VectorBase:MDOMA2_000880"/>
<dbReference type="PANTHER" id="PTHR20898">
    <property type="entry name" value="DAEDALUS ON 3-RELATED-RELATED"/>
    <property type="match status" value="1"/>
</dbReference>
<evidence type="ECO:0000313" key="2">
    <source>
        <dbReference type="Proteomes" id="UP001652621"/>
    </source>
</evidence>
<gene>
    <name evidence="1" type="primary">101897217</name>
    <name evidence="3" type="synonym">LOC101897217</name>
</gene>
<dbReference type="VEuPathDB" id="VectorBase:MDOA005870"/>
<dbReference type="EnsemblMetazoa" id="MDOA005870-RA">
    <property type="protein sequence ID" value="MDOA005870-PA"/>
    <property type="gene ID" value="MDOA005870"/>
</dbReference>
<accession>A0A1I8MKG9</accession>
<name>A0A1I8MKG9_MUSDO</name>
<dbReference type="AlphaFoldDB" id="A0A1I8MKG9"/>
<dbReference type="GeneID" id="101897217"/>
<dbReference type="OrthoDB" id="8020757at2759"/>
<dbReference type="Pfam" id="PF06477">
    <property type="entry name" value="DUF1091"/>
    <property type="match status" value="1"/>
</dbReference>
<dbReference type="KEGG" id="mde:101897217"/>
<keyword evidence="2" id="KW-1185">Reference proteome</keyword>